<name>A0A1A9WA81_9MUSC</name>
<evidence type="ECO:0000313" key="1">
    <source>
        <dbReference type="EnsemblMetazoa" id="GBRI011991-PA"/>
    </source>
</evidence>
<dbReference type="InterPro" id="IPR006631">
    <property type="entry name" value="DM4_12"/>
</dbReference>
<dbReference type="Pfam" id="PF07841">
    <property type="entry name" value="DM4_12"/>
    <property type="match status" value="1"/>
</dbReference>
<keyword evidence="2" id="KW-1185">Reference proteome</keyword>
<dbReference type="EnsemblMetazoa" id="GBRI011991-RA">
    <property type="protein sequence ID" value="GBRI011991-PA"/>
    <property type="gene ID" value="GBRI011991"/>
</dbReference>
<dbReference type="VEuPathDB" id="VectorBase:GBRI011991"/>
<dbReference type="SMART" id="SM00718">
    <property type="entry name" value="DM4_12"/>
    <property type="match status" value="1"/>
</dbReference>
<sequence>MDYLCREVLSKKFLLILMISLQTIIAERTIKIKYIHSRQSRSLVFPPTAPTRLQFIGGIGLPALNLHLGSVTSGYVLKAEYLLPERADHFHQNIKPLSIHGRSVNNRFRQITNNTAEHKNVYTALHTGDNFENQHQQNVFAHRWIFYAAIEMILERWSLNGRICFLRSICEYAAQPIDEESGDLLSQILHIILTPSMTSSNDAISPKAFIYLDAEIIGRRGGYCEKVYNKCKKSLMDMISIVFNHDS</sequence>
<organism evidence="1 2">
    <name type="scientific">Glossina brevipalpis</name>
    <dbReference type="NCBI Taxonomy" id="37001"/>
    <lineage>
        <taxon>Eukaryota</taxon>
        <taxon>Metazoa</taxon>
        <taxon>Ecdysozoa</taxon>
        <taxon>Arthropoda</taxon>
        <taxon>Hexapoda</taxon>
        <taxon>Insecta</taxon>
        <taxon>Pterygota</taxon>
        <taxon>Neoptera</taxon>
        <taxon>Endopterygota</taxon>
        <taxon>Diptera</taxon>
        <taxon>Brachycera</taxon>
        <taxon>Muscomorpha</taxon>
        <taxon>Hippoboscoidea</taxon>
        <taxon>Glossinidae</taxon>
        <taxon>Glossina</taxon>
    </lineage>
</organism>
<evidence type="ECO:0000313" key="2">
    <source>
        <dbReference type="Proteomes" id="UP000091820"/>
    </source>
</evidence>
<reference evidence="1" key="2">
    <citation type="submission" date="2020-05" db="UniProtKB">
        <authorList>
            <consortium name="EnsemblMetazoa"/>
        </authorList>
    </citation>
    <scope>IDENTIFICATION</scope>
    <source>
        <strain evidence="1">IAEA</strain>
    </source>
</reference>
<accession>A0A1A9WA81</accession>
<proteinExistence type="predicted"/>
<dbReference type="PANTHER" id="PTHR21398:SF21">
    <property type="entry name" value="AGAP004005-PA"/>
    <property type="match status" value="1"/>
</dbReference>
<protein>
    <submittedName>
        <fullName evidence="1">Uncharacterized protein</fullName>
    </submittedName>
</protein>
<dbReference type="AlphaFoldDB" id="A0A1A9WA81"/>
<dbReference type="Proteomes" id="UP000091820">
    <property type="component" value="Unassembled WGS sequence"/>
</dbReference>
<reference evidence="2" key="1">
    <citation type="submission" date="2014-03" db="EMBL/GenBank/DDBJ databases">
        <authorList>
            <person name="Aksoy S."/>
            <person name="Warren W."/>
            <person name="Wilson R.K."/>
        </authorList>
    </citation>
    <scope>NUCLEOTIDE SEQUENCE [LARGE SCALE GENOMIC DNA]</scope>
    <source>
        <strain evidence="2">IAEA</strain>
    </source>
</reference>
<dbReference type="PANTHER" id="PTHR21398">
    <property type="entry name" value="AGAP007094-PA"/>
    <property type="match status" value="1"/>
</dbReference>